<dbReference type="RefSeq" id="WP_197527556.1">
    <property type="nucleotide sequence ID" value="NZ_SJPO01000001.1"/>
</dbReference>
<keyword evidence="3" id="KW-1185">Reference proteome</keyword>
<evidence type="ECO:0000313" key="2">
    <source>
        <dbReference type="EMBL" id="TWT85308.1"/>
    </source>
</evidence>
<dbReference type="EMBL" id="SJPO01000001">
    <property type="protein sequence ID" value="TWT85308.1"/>
    <property type="molecule type" value="Genomic_DNA"/>
</dbReference>
<organism evidence="2 3">
    <name type="scientific">Posidoniimonas polymericola</name>
    <dbReference type="NCBI Taxonomy" id="2528002"/>
    <lineage>
        <taxon>Bacteria</taxon>
        <taxon>Pseudomonadati</taxon>
        <taxon>Planctomycetota</taxon>
        <taxon>Planctomycetia</taxon>
        <taxon>Pirellulales</taxon>
        <taxon>Lacipirellulaceae</taxon>
        <taxon>Posidoniimonas</taxon>
    </lineage>
</organism>
<dbReference type="Proteomes" id="UP000318478">
    <property type="component" value="Unassembled WGS sequence"/>
</dbReference>
<comment type="caution">
    <text evidence="2">The sequence shown here is derived from an EMBL/GenBank/DDBJ whole genome shotgun (WGS) entry which is preliminary data.</text>
</comment>
<reference evidence="2 3" key="1">
    <citation type="submission" date="2019-02" db="EMBL/GenBank/DDBJ databases">
        <title>Deep-cultivation of Planctomycetes and their phenomic and genomic characterization uncovers novel biology.</title>
        <authorList>
            <person name="Wiegand S."/>
            <person name="Jogler M."/>
            <person name="Boedeker C."/>
            <person name="Pinto D."/>
            <person name="Vollmers J."/>
            <person name="Rivas-Marin E."/>
            <person name="Kohn T."/>
            <person name="Peeters S.H."/>
            <person name="Heuer A."/>
            <person name="Rast P."/>
            <person name="Oberbeckmann S."/>
            <person name="Bunk B."/>
            <person name="Jeske O."/>
            <person name="Meyerdierks A."/>
            <person name="Storesund J.E."/>
            <person name="Kallscheuer N."/>
            <person name="Luecker S."/>
            <person name="Lage O.M."/>
            <person name="Pohl T."/>
            <person name="Merkel B.J."/>
            <person name="Hornburger P."/>
            <person name="Mueller R.-W."/>
            <person name="Bruemmer F."/>
            <person name="Labrenz M."/>
            <person name="Spormann A.M."/>
            <person name="Op Den Camp H."/>
            <person name="Overmann J."/>
            <person name="Amann R."/>
            <person name="Jetten M.S.M."/>
            <person name="Mascher T."/>
            <person name="Medema M.H."/>
            <person name="Devos D.P."/>
            <person name="Kaster A.-K."/>
            <person name="Ovreas L."/>
            <person name="Rohde M."/>
            <person name="Galperin M.Y."/>
            <person name="Jogler C."/>
        </authorList>
    </citation>
    <scope>NUCLEOTIDE SEQUENCE [LARGE SCALE GENOMIC DNA]</scope>
    <source>
        <strain evidence="2 3">Pla123a</strain>
    </source>
</reference>
<evidence type="ECO:0000256" key="1">
    <source>
        <dbReference type="SAM" id="SignalP"/>
    </source>
</evidence>
<accession>A0A5C5ZDR1</accession>
<dbReference type="AlphaFoldDB" id="A0A5C5ZDR1"/>
<dbReference type="NCBIfam" id="TIGR02913">
    <property type="entry name" value="HAF_rpt"/>
    <property type="match status" value="1"/>
</dbReference>
<protein>
    <recommendedName>
        <fullName evidence="4">Extracellular repeat protein, HAF family</fullName>
    </recommendedName>
</protein>
<evidence type="ECO:0008006" key="4">
    <source>
        <dbReference type="Google" id="ProtNLM"/>
    </source>
</evidence>
<name>A0A5C5ZDR1_9BACT</name>
<proteinExistence type="predicted"/>
<dbReference type="PROSITE" id="PS51257">
    <property type="entry name" value="PROKAR_LIPOPROTEIN"/>
    <property type="match status" value="1"/>
</dbReference>
<feature type="signal peptide" evidence="1">
    <location>
        <begin position="1"/>
        <end position="21"/>
    </location>
</feature>
<dbReference type="InterPro" id="IPR014262">
    <property type="entry name" value="HAF_rpt"/>
</dbReference>
<feature type="chain" id="PRO_5022852600" description="Extracellular repeat protein, HAF family" evidence="1">
    <location>
        <begin position="22"/>
        <end position="375"/>
    </location>
</feature>
<keyword evidence="1" id="KW-0732">Signal</keyword>
<evidence type="ECO:0000313" key="3">
    <source>
        <dbReference type="Proteomes" id="UP000318478"/>
    </source>
</evidence>
<gene>
    <name evidence="2" type="ORF">Pla123a_01150</name>
</gene>
<sequence length="375" mass="40070" precursor="true">MRMSSSPICLLVASCCFASHAAQYRVTDLGAGVYPVAINDGGQVVAQKVNQTGRTEAFLIDDIGETPITHPDADSVYVTGINNLGQVVGSGRDAIGRDHAFLWEVSAGWQFLLNDSEYRSYAWSINNNGVVAVEQDSHARLLFPDGSAAELGTLGGLYSVPFAVNDSEVAVGLSEVRSAVQREFIWKSGEIAELGAAAAVTHDHADYSVAIDINNSGDSVGWTQVYTGEYELRPSGSKRYLYEEYGFLSVGGSISPMLVPNARFLAIGENGDAFGSRFLVDPQSGPDIWAAVALRSGRLVDLNSEIVGVTGVHLETAFDSNGRGQILASGWFGNSDVRRNPIHGFILTPAPEPTSIGPIALAATAQTWRRRVRST</sequence>